<feature type="transmembrane region" description="Helical" evidence="2">
    <location>
        <begin position="57"/>
        <end position="82"/>
    </location>
</feature>
<gene>
    <name evidence="6" type="ORF">UFOPK1762_01374</name>
    <name evidence="7" type="ORF">UFOPK1906_01842</name>
    <name evidence="8" type="ORF">UFOPK2624_01234</name>
    <name evidence="9" type="ORF">UFOPK2969_01522</name>
    <name evidence="10" type="ORF">UFOPK3010_00673</name>
    <name evidence="4" type="ORF">UFOPK3331_01486</name>
    <name evidence="11" type="ORF">UFOPK3927_00551</name>
    <name evidence="5" type="ORF">UFOPK4201_01688</name>
    <name evidence="12" type="ORF">UFOPK4371_01674</name>
</gene>
<dbReference type="EMBL" id="CAFAAD010000144">
    <property type="protein sequence ID" value="CAB4801999.1"/>
    <property type="molecule type" value="Genomic_DNA"/>
</dbReference>
<dbReference type="Pfam" id="PF00487">
    <property type="entry name" value="FA_desaturase"/>
    <property type="match status" value="1"/>
</dbReference>
<dbReference type="PANTHER" id="PTHR32100">
    <property type="entry name" value="OMEGA-6 FATTY ACID DESATURASE, CHLOROPLASTIC"/>
    <property type="match status" value="1"/>
</dbReference>
<dbReference type="GO" id="GO:0016491">
    <property type="term" value="F:oxidoreductase activity"/>
    <property type="evidence" value="ECO:0007669"/>
    <property type="project" value="InterPro"/>
</dbReference>
<dbReference type="EMBL" id="CAFBRD010000123">
    <property type="protein sequence ID" value="CAB5078523.1"/>
    <property type="molecule type" value="Genomic_DNA"/>
</dbReference>
<dbReference type="InterPro" id="IPR005804">
    <property type="entry name" value="FA_desaturase_dom"/>
</dbReference>
<evidence type="ECO:0000313" key="5">
    <source>
        <dbReference type="EMBL" id="CAB4372641.1"/>
    </source>
</evidence>
<feature type="compositionally biased region" description="Polar residues" evidence="1">
    <location>
        <begin position="1"/>
        <end position="10"/>
    </location>
</feature>
<evidence type="ECO:0000313" key="8">
    <source>
        <dbReference type="EMBL" id="CAB4713167.1"/>
    </source>
</evidence>
<dbReference type="InterPro" id="IPR012171">
    <property type="entry name" value="Fatty_acid_desaturase"/>
</dbReference>
<evidence type="ECO:0000313" key="10">
    <source>
        <dbReference type="EMBL" id="CAB4802325.1"/>
    </source>
</evidence>
<dbReference type="EMBL" id="CAFBOK010000047">
    <property type="protein sequence ID" value="CAB4978178.1"/>
    <property type="molecule type" value="Genomic_DNA"/>
</dbReference>
<dbReference type="EMBL" id="CAEZVC010000175">
    <property type="protein sequence ID" value="CAB4637082.1"/>
    <property type="molecule type" value="Genomic_DNA"/>
</dbReference>
<evidence type="ECO:0000313" key="6">
    <source>
        <dbReference type="EMBL" id="CAB4591582.1"/>
    </source>
</evidence>
<dbReference type="EMBL" id="CAEZXY010000059">
    <property type="protein sequence ID" value="CAB4713167.1"/>
    <property type="molecule type" value="Genomic_DNA"/>
</dbReference>
<keyword evidence="2" id="KW-0812">Transmembrane</keyword>
<evidence type="ECO:0000313" key="11">
    <source>
        <dbReference type="EMBL" id="CAB4978178.1"/>
    </source>
</evidence>
<evidence type="ECO:0000313" key="9">
    <source>
        <dbReference type="EMBL" id="CAB4801999.1"/>
    </source>
</evidence>
<organism evidence="6">
    <name type="scientific">freshwater metagenome</name>
    <dbReference type="NCBI Taxonomy" id="449393"/>
    <lineage>
        <taxon>unclassified sequences</taxon>
        <taxon>metagenomes</taxon>
        <taxon>ecological metagenomes</taxon>
    </lineage>
</organism>
<evidence type="ECO:0000256" key="1">
    <source>
        <dbReference type="SAM" id="MobiDB-lite"/>
    </source>
</evidence>
<feature type="region of interest" description="Disordered" evidence="1">
    <location>
        <begin position="1"/>
        <end position="28"/>
    </location>
</feature>
<dbReference type="EMBL" id="CAEZTY010000058">
    <property type="protein sequence ID" value="CAB4591582.1"/>
    <property type="molecule type" value="Genomic_DNA"/>
</dbReference>
<evidence type="ECO:0000313" key="12">
    <source>
        <dbReference type="EMBL" id="CAB5078523.1"/>
    </source>
</evidence>
<keyword evidence="2" id="KW-0472">Membrane</keyword>
<dbReference type="EMBL" id="CAESAL010000065">
    <property type="protein sequence ID" value="CAB4345183.1"/>
    <property type="molecule type" value="Genomic_DNA"/>
</dbReference>
<reference evidence="6" key="1">
    <citation type="submission" date="2020-05" db="EMBL/GenBank/DDBJ databases">
        <authorList>
            <person name="Chiriac C."/>
            <person name="Salcher M."/>
            <person name="Ghai R."/>
            <person name="Kavagutti S V."/>
        </authorList>
    </citation>
    <scope>NUCLEOTIDE SEQUENCE</scope>
</reference>
<feature type="transmembrane region" description="Helical" evidence="2">
    <location>
        <begin position="207"/>
        <end position="228"/>
    </location>
</feature>
<dbReference type="EMBL" id="CAFAAM010000072">
    <property type="protein sequence ID" value="CAB4802325.1"/>
    <property type="molecule type" value="Genomic_DNA"/>
</dbReference>
<accession>A0A6J6FR63</accession>
<evidence type="ECO:0000313" key="7">
    <source>
        <dbReference type="EMBL" id="CAB4637082.1"/>
    </source>
</evidence>
<dbReference type="EMBL" id="CAEUNJ010000091">
    <property type="protein sequence ID" value="CAB4372641.1"/>
    <property type="molecule type" value="Genomic_DNA"/>
</dbReference>
<evidence type="ECO:0000259" key="3">
    <source>
        <dbReference type="Pfam" id="PF00487"/>
    </source>
</evidence>
<keyword evidence="2" id="KW-1133">Transmembrane helix</keyword>
<name>A0A6J6FR63_9ZZZZ</name>
<sequence length="380" mass="43753">MSAGELQTDTLDIEAETPQKGSERSEKGSLKPVLDVIPAEAYDNPTWKGLAYFGRDLVMYGLIVTGLILVNNPFAVIALWVLSAMVISGLFIVAHDAAHGALFSSKRLNRVIGTIAMLPSWHVYEGWTLGHNRIHHGYTVREGFDFVWHPYTPEQFAAMSPLGRLRHRFEWSWFGAGAYYLREVWWHKMIVGAPPARWAKTIRRDRFIVWSFVAVASLALGALGWASYGSVVGILWMILKVLVIPFLGFSFVIASFVHVHHIQPNIRWWKRREWTKWHGQMEGTTVLRARFGLNFFFHWIMVHVPHHVDMRIPMYNLELATDAMKEAFPGTIHDEPLRFMDFVRNTRVCRLYDFDEARWYTYRQAAKRPAAEQVTEPAAA</sequence>
<dbReference type="GO" id="GO:0006629">
    <property type="term" value="P:lipid metabolic process"/>
    <property type="evidence" value="ECO:0007669"/>
    <property type="project" value="InterPro"/>
</dbReference>
<evidence type="ECO:0000256" key="2">
    <source>
        <dbReference type="SAM" id="Phobius"/>
    </source>
</evidence>
<feature type="domain" description="Fatty acid desaturase" evidence="3">
    <location>
        <begin position="75"/>
        <end position="330"/>
    </location>
</feature>
<dbReference type="AlphaFoldDB" id="A0A6J6FR63"/>
<feature type="transmembrane region" description="Helical" evidence="2">
    <location>
        <begin position="234"/>
        <end position="257"/>
    </location>
</feature>
<protein>
    <submittedName>
        <fullName evidence="6">Unannotated protein</fullName>
    </submittedName>
</protein>
<proteinExistence type="predicted"/>
<evidence type="ECO:0000313" key="4">
    <source>
        <dbReference type="EMBL" id="CAB4345183.1"/>
    </source>
</evidence>